<accession>A0A9N9MX29</accession>
<organism evidence="4 5">
    <name type="scientific">Ceutorhynchus assimilis</name>
    <name type="common">cabbage seed weevil</name>
    <dbReference type="NCBI Taxonomy" id="467358"/>
    <lineage>
        <taxon>Eukaryota</taxon>
        <taxon>Metazoa</taxon>
        <taxon>Ecdysozoa</taxon>
        <taxon>Arthropoda</taxon>
        <taxon>Hexapoda</taxon>
        <taxon>Insecta</taxon>
        <taxon>Pterygota</taxon>
        <taxon>Neoptera</taxon>
        <taxon>Endopterygota</taxon>
        <taxon>Coleoptera</taxon>
        <taxon>Polyphaga</taxon>
        <taxon>Cucujiformia</taxon>
        <taxon>Curculionidae</taxon>
        <taxon>Ceutorhynchinae</taxon>
        <taxon>Ceutorhynchus</taxon>
    </lineage>
</organism>
<dbReference type="InterPro" id="IPR041442">
    <property type="entry name" value="PIH1D1/2/3_CS-like"/>
</dbReference>
<feature type="domain" description="PIH1D1/2/3 CS-like" evidence="3">
    <location>
        <begin position="85"/>
        <end position="179"/>
    </location>
</feature>
<dbReference type="SUPFAM" id="SSF49764">
    <property type="entry name" value="HSP20-like chaperones"/>
    <property type="match status" value="1"/>
</dbReference>
<proteinExistence type="inferred from homology"/>
<dbReference type="InterPro" id="IPR026697">
    <property type="entry name" value="DNAAF6"/>
</dbReference>
<evidence type="ECO:0000313" key="5">
    <source>
        <dbReference type="Proteomes" id="UP001152799"/>
    </source>
</evidence>
<comment type="similarity">
    <text evidence="1">Belongs to the PIH1 family.</text>
</comment>
<dbReference type="InterPro" id="IPR008978">
    <property type="entry name" value="HSP20-like_chaperone"/>
</dbReference>
<reference evidence="4" key="1">
    <citation type="submission" date="2022-01" db="EMBL/GenBank/DDBJ databases">
        <authorList>
            <person name="King R."/>
        </authorList>
    </citation>
    <scope>NUCLEOTIDE SEQUENCE</scope>
</reference>
<dbReference type="GO" id="GO:0051087">
    <property type="term" value="F:protein-folding chaperone binding"/>
    <property type="evidence" value="ECO:0007669"/>
    <property type="project" value="InterPro"/>
</dbReference>
<dbReference type="Proteomes" id="UP001152799">
    <property type="component" value="Chromosome 7"/>
</dbReference>
<dbReference type="CDD" id="cd00298">
    <property type="entry name" value="ACD_sHsps_p23-like"/>
    <property type="match status" value="1"/>
</dbReference>
<dbReference type="AlphaFoldDB" id="A0A9N9MX29"/>
<evidence type="ECO:0000259" key="3">
    <source>
        <dbReference type="Pfam" id="PF18201"/>
    </source>
</evidence>
<dbReference type="OrthoDB" id="25887at2759"/>
<dbReference type="GO" id="GO:0070286">
    <property type="term" value="P:axonemal dynein complex assembly"/>
    <property type="evidence" value="ECO:0007669"/>
    <property type="project" value="InterPro"/>
</dbReference>
<keyword evidence="5" id="KW-1185">Reference proteome</keyword>
<evidence type="ECO:0000256" key="2">
    <source>
        <dbReference type="SAM" id="MobiDB-lite"/>
    </source>
</evidence>
<dbReference type="Pfam" id="PF18201">
    <property type="entry name" value="PIH1_CS"/>
    <property type="match status" value="1"/>
</dbReference>
<dbReference type="GO" id="GO:0005737">
    <property type="term" value="C:cytoplasm"/>
    <property type="evidence" value="ECO:0007669"/>
    <property type="project" value="TreeGrafter"/>
</dbReference>
<dbReference type="EMBL" id="OU892283">
    <property type="protein sequence ID" value="CAG9771978.1"/>
    <property type="molecule type" value="Genomic_DNA"/>
</dbReference>
<name>A0A9N9MX29_9CUCU</name>
<evidence type="ECO:0000256" key="1">
    <source>
        <dbReference type="ARBA" id="ARBA00008511"/>
    </source>
</evidence>
<gene>
    <name evidence="4" type="ORF">CEUTPL_LOCUS12400</name>
</gene>
<feature type="compositionally biased region" description="Acidic residues" evidence="2">
    <location>
        <begin position="66"/>
        <end position="75"/>
    </location>
</feature>
<sequence length="190" mass="21583">MASNICDIEKLVKLFDSAQNSEQFDDEELAPSKTPVNDVKCSNSTDKKAANPYAKVETPKRKDVPDSEEFFDENPEELEQNCWKTTPKCDISYRQSVSSSDMYLAMGLKNPSTSSCENMVVAIDLPGENRQNIDLKIENDTLTLTSPKFFLKLDLPHPVDPKRGDAQFDKDRERLVITLIMNRELDLVNF</sequence>
<dbReference type="PANTHER" id="PTHR21083:SF0">
    <property type="entry name" value="DYNEIN AXONEMAL ASSEMBLY FACTOR 6"/>
    <property type="match status" value="1"/>
</dbReference>
<evidence type="ECO:0000313" key="4">
    <source>
        <dbReference type="EMBL" id="CAG9771978.1"/>
    </source>
</evidence>
<feature type="region of interest" description="Disordered" evidence="2">
    <location>
        <begin position="21"/>
        <end position="75"/>
    </location>
</feature>
<dbReference type="GO" id="GO:0045505">
    <property type="term" value="F:dynein intermediate chain binding"/>
    <property type="evidence" value="ECO:0007669"/>
    <property type="project" value="TreeGrafter"/>
</dbReference>
<dbReference type="PANTHER" id="PTHR21083">
    <property type="entry name" value="TWISTER"/>
    <property type="match status" value="1"/>
</dbReference>
<protein>
    <recommendedName>
        <fullName evidence="3">PIH1D1/2/3 CS-like domain-containing protein</fullName>
    </recommendedName>
</protein>